<reference evidence="2" key="1">
    <citation type="submission" date="2021-06" db="EMBL/GenBank/DDBJ databases">
        <title>Genome Sequence of Mortierella hyaline Strain SCG-10, a Cold-Adapted, Nitrate-Reducing Fungus Isolated from Soil in Minnesota, USA.</title>
        <authorList>
            <person name="Aldossari N."/>
        </authorList>
    </citation>
    <scope>NUCLEOTIDE SEQUENCE</scope>
    <source>
        <strain evidence="2">SCG-10</strain>
    </source>
</reference>
<feature type="compositionally biased region" description="Acidic residues" evidence="1">
    <location>
        <begin position="160"/>
        <end position="172"/>
    </location>
</feature>
<dbReference type="AlphaFoldDB" id="A0A9P7XK67"/>
<feature type="region of interest" description="Disordered" evidence="1">
    <location>
        <begin position="1"/>
        <end position="37"/>
    </location>
</feature>
<dbReference type="OrthoDB" id="2443936at2759"/>
<evidence type="ECO:0000313" key="2">
    <source>
        <dbReference type="EMBL" id="KAG9062571.1"/>
    </source>
</evidence>
<evidence type="ECO:0000256" key="1">
    <source>
        <dbReference type="SAM" id="MobiDB-lite"/>
    </source>
</evidence>
<gene>
    <name evidence="2" type="ORF">KI688_005486</name>
</gene>
<keyword evidence="3" id="KW-1185">Reference proteome</keyword>
<organism evidence="2 3">
    <name type="scientific">Linnemannia hyalina</name>
    <dbReference type="NCBI Taxonomy" id="64524"/>
    <lineage>
        <taxon>Eukaryota</taxon>
        <taxon>Fungi</taxon>
        <taxon>Fungi incertae sedis</taxon>
        <taxon>Mucoromycota</taxon>
        <taxon>Mortierellomycotina</taxon>
        <taxon>Mortierellomycetes</taxon>
        <taxon>Mortierellales</taxon>
        <taxon>Mortierellaceae</taxon>
        <taxon>Linnemannia</taxon>
    </lineage>
</organism>
<protein>
    <submittedName>
        <fullName evidence="2">Uncharacterized protein</fullName>
    </submittedName>
</protein>
<sequence length="208" mass="23402">MSSIQVKNRAQQSAKAPSSSDTPEEHWKWAQDRKPEKEHVTFSAFVSRFKFYDRTNAHRARLKDKSTEIAVHKASVKVQEAGLKQVDSNFKRHLARHGPTKPKTDGRYRNGATATEVYEGDMESITSQKSANFIERDELDWPEEPEATKDADGLDAASLSEEENLQDAESFLDPERAKDVADSEGHAMNDEHIDDRVNSERGSGDNGE</sequence>
<dbReference type="Proteomes" id="UP000707451">
    <property type="component" value="Unassembled WGS sequence"/>
</dbReference>
<dbReference type="EMBL" id="JAHRHY010000019">
    <property type="protein sequence ID" value="KAG9062571.1"/>
    <property type="molecule type" value="Genomic_DNA"/>
</dbReference>
<comment type="caution">
    <text evidence="2">The sequence shown here is derived from an EMBL/GenBank/DDBJ whole genome shotgun (WGS) entry which is preliminary data.</text>
</comment>
<feature type="region of interest" description="Disordered" evidence="1">
    <location>
        <begin position="120"/>
        <end position="208"/>
    </location>
</feature>
<evidence type="ECO:0000313" key="3">
    <source>
        <dbReference type="Proteomes" id="UP000707451"/>
    </source>
</evidence>
<feature type="compositionally biased region" description="Basic and acidic residues" evidence="1">
    <location>
        <begin position="173"/>
        <end position="208"/>
    </location>
</feature>
<name>A0A9P7XK67_9FUNG</name>
<feature type="compositionally biased region" description="Basic and acidic residues" evidence="1">
    <location>
        <begin position="23"/>
        <end position="37"/>
    </location>
</feature>
<feature type="compositionally biased region" description="Polar residues" evidence="1">
    <location>
        <begin position="1"/>
        <end position="21"/>
    </location>
</feature>
<accession>A0A9P7XK67</accession>
<proteinExistence type="predicted"/>